<evidence type="ECO:0000313" key="3">
    <source>
        <dbReference type="Proteomes" id="UP000037020"/>
    </source>
</evidence>
<evidence type="ECO:0008006" key="4">
    <source>
        <dbReference type="Google" id="ProtNLM"/>
    </source>
</evidence>
<evidence type="ECO:0000256" key="1">
    <source>
        <dbReference type="SAM" id="MobiDB-lite"/>
    </source>
</evidence>
<evidence type="ECO:0000313" key="2">
    <source>
        <dbReference type="EMBL" id="KOG87074.1"/>
    </source>
</evidence>
<dbReference type="EMBL" id="LGUT01002442">
    <property type="protein sequence ID" value="KOG87074.1"/>
    <property type="molecule type" value="Genomic_DNA"/>
</dbReference>
<name>A0ABR5J131_9ACTN</name>
<reference evidence="2 3" key="1">
    <citation type="submission" date="2015-07" db="EMBL/GenBank/DDBJ databases">
        <authorList>
            <person name="Ju K.-S."/>
            <person name="Doroghazi J.R."/>
            <person name="Metcalf W.W."/>
        </authorList>
    </citation>
    <scope>NUCLEOTIDE SEQUENCE [LARGE SCALE GENOMIC DNA]</scope>
    <source>
        <strain evidence="2 3">NRRL B-3589</strain>
    </source>
</reference>
<dbReference type="Proteomes" id="UP000037020">
    <property type="component" value="Unassembled WGS sequence"/>
</dbReference>
<proteinExistence type="predicted"/>
<sequence>MAHWLSAASDEPRAVRALWAQGRTATLSNGRLWDTIEMSLVLSSPTATYLAYRGRHIGPYLLCGTQATAWWLVEPGRGYELADSEHVKVLPPGSPITAPAPGTYKGERLWILPEAPCPWLRLTSPDALRTAVHEAVQTRPGTRRPPRPRAGTPRGPDRNGW</sequence>
<gene>
    <name evidence="2" type="ORF">ADK38_27455</name>
</gene>
<protein>
    <recommendedName>
        <fullName evidence="4">AraC family transcriptional regulator</fullName>
    </recommendedName>
</protein>
<accession>A0ABR5J131</accession>
<organism evidence="2 3">
    <name type="scientific">Streptomyces varsoviensis</name>
    <dbReference type="NCBI Taxonomy" id="67373"/>
    <lineage>
        <taxon>Bacteria</taxon>
        <taxon>Bacillati</taxon>
        <taxon>Actinomycetota</taxon>
        <taxon>Actinomycetes</taxon>
        <taxon>Kitasatosporales</taxon>
        <taxon>Streptomycetaceae</taxon>
        <taxon>Streptomyces</taxon>
    </lineage>
</organism>
<feature type="region of interest" description="Disordered" evidence="1">
    <location>
        <begin position="134"/>
        <end position="161"/>
    </location>
</feature>
<dbReference type="RefSeq" id="WP_030878714.1">
    <property type="nucleotide sequence ID" value="NZ_JBIRHZ010000002.1"/>
</dbReference>
<keyword evidence="3" id="KW-1185">Reference proteome</keyword>
<comment type="caution">
    <text evidence="2">The sequence shown here is derived from an EMBL/GenBank/DDBJ whole genome shotgun (WGS) entry which is preliminary data.</text>
</comment>